<dbReference type="EMBL" id="QPIZ01000029">
    <property type="protein sequence ID" value="RCW29292.1"/>
    <property type="molecule type" value="Genomic_DNA"/>
</dbReference>
<dbReference type="GO" id="GO:0006811">
    <property type="term" value="P:monoatomic ion transport"/>
    <property type="evidence" value="ECO:0007669"/>
    <property type="project" value="UniProtKB-KW"/>
</dbReference>
<feature type="transmembrane region" description="Helical" evidence="10">
    <location>
        <begin position="375"/>
        <end position="395"/>
    </location>
</feature>
<gene>
    <name evidence="11" type="ORF">DFO77_12915</name>
</gene>
<evidence type="ECO:0000313" key="12">
    <source>
        <dbReference type="Proteomes" id="UP000252733"/>
    </source>
</evidence>
<evidence type="ECO:0000256" key="3">
    <source>
        <dbReference type="ARBA" id="ARBA00022449"/>
    </source>
</evidence>
<keyword evidence="6 10" id="KW-1133">Transmembrane helix</keyword>
<evidence type="ECO:0000256" key="4">
    <source>
        <dbReference type="ARBA" id="ARBA00022475"/>
    </source>
</evidence>
<dbReference type="InterPro" id="IPR002528">
    <property type="entry name" value="MATE_fam"/>
</dbReference>
<evidence type="ECO:0000256" key="6">
    <source>
        <dbReference type="ARBA" id="ARBA00022989"/>
    </source>
</evidence>
<dbReference type="PANTHER" id="PTHR43298">
    <property type="entry name" value="MULTIDRUG RESISTANCE PROTEIN NORM-RELATED"/>
    <property type="match status" value="1"/>
</dbReference>
<feature type="transmembrane region" description="Helical" evidence="10">
    <location>
        <begin position="300"/>
        <end position="322"/>
    </location>
</feature>
<evidence type="ECO:0000256" key="2">
    <source>
        <dbReference type="ARBA" id="ARBA00022448"/>
    </source>
</evidence>
<feature type="transmembrane region" description="Helical" evidence="10">
    <location>
        <begin position="221"/>
        <end position="241"/>
    </location>
</feature>
<dbReference type="GO" id="GO:0005886">
    <property type="term" value="C:plasma membrane"/>
    <property type="evidence" value="ECO:0007669"/>
    <property type="project" value="UniProtKB-SubCell"/>
</dbReference>
<evidence type="ECO:0000256" key="5">
    <source>
        <dbReference type="ARBA" id="ARBA00022692"/>
    </source>
</evidence>
<dbReference type="PANTHER" id="PTHR43298:SF2">
    <property type="entry name" value="FMN_FAD EXPORTER YEEO-RELATED"/>
    <property type="match status" value="1"/>
</dbReference>
<protein>
    <recommendedName>
        <fullName evidence="9">Multidrug-efflux transporter</fullName>
    </recommendedName>
</protein>
<sequence length="479" mass="52979">MSGLRIRWLGQKRISLQVIFEIMNQNNIIKETYSRHYGPNLILAMPVMLAQAGQMVVVLADNLMVGQLGTVPLAAVSFANTVFVVGMVFGLGMVNGLTPLVGKAYGGGNKQLAASWFKQGLYAFQAAGFVLTLLLWLVGYLMPFMGQPADVVEVALPYYRVLVVSMIPFVLFFTFKQFAEGLGNTRIAMVITVSANLLNIFLNYIWIFGKLGFPAYGVMGAGYATLTARIVMPLLFMWVYFKFDFFRYYRRHIGETKFSWDKSLYLMRLGLPIGGQHFIEVLSFSLGSIMMGWLGAADLAAHQIVLSFASFTFMVAQGIAAATTVKVSQFVGQKRFNALRATVFASLHLVMALMGSGAILFIFGRNFIPGLFIDSGEVIAIAAGLMIVAAAFQLFDGLQVTMLGALRGLEDVNLPFGMLIVAYFVLALPVGYFFAFTLNVGPSGIWYGYLLGLFSISMFLLLRFRWLTRNMHLSESFDK</sequence>
<evidence type="ECO:0000256" key="8">
    <source>
        <dbReference type="ARBA" id="ARBA00023136"/>
    </source>
</evidence>
<dbReference type="GO" id="GO:0015297">
    <property type="term" value="F:antiporter activity"/>
    <property type="evidence" value="ECO:0007669"/>
    <property type="project" value="UniProtKB-KW"/>
</dbReference>
<feature type="transmembrane region" description="Helical" evidence="10">
    <location>
        <begin position="72"/>
        <end position="100"/>
    </location>
</feature>
<keyword evidence="3" id="KW-0050">Antiport</keyword>
<keyword evidence="2" id="KW-0813">Transport</keyword>
<evidence type="ECO:0000313" key="11">
    <source>
        <dbReference type="EMBL" id="RCW29292.1"/>
    </source>
</evidence>
<keyword evidence="4" id="KW-1003">Cell membrane</keyword>
<proteinExistence type="predicted"/>
<feature type="transmembrane region" description="Helical" evidence="10">
    <location>
        <begin position="121"/>
        <end position="145"/>
    </location>
</feature>
<dbReference type="Proteomes" id="UP000252733">
    <property type="component" value="Unassembled WGS sequence"/>
</dbReference>
<comment type="caution">
    <text evidence="11">The sequence shown here is derived from an EMBL/GenBank/DDBJ whole genome shotgun (WGS) entry which is preliminary data.</text>
</comment>
<feature type="transmembrane region" description="Helical" evidence="10">
    <location>
        <begin position="343"/>
        <end position="363"/>
    </location>
</feature>
<dbReference type="InterPro" id="IPR050222">
    <property type="entry name" value="MATE_MdtK"/>
</dbReference>
<feature type="transmembrane region" description="Helical" evidence="10">
    <location>
        <begin position="157"/>
        <end position="175"/>
    </location>
</feature>
<feature type="transmembrane region" description="Helical" evidence="10">
    <location>
        <begin position="40"/>
        <end position="60"/>
    </location>
</feature>
<keyword evidence="7" id="KW-0406">Ion transport</keyword>
<feature type="transmembrane region" description="Helical" evidence="10">
    <location>
        <begin position="187"/>
        <end position="209"/>
    </location>
</feature>
<dbReference type="NCBIfam" id="TIGR00797">
    <property type="entry name" value="matE"/>
    <property type="match status" value="1"/>
</dbReference>
<evidence type="ECO:0000256" key="9">
    <source>
        <dbReference type="ARBA" id="ARBA00031636"/>
    </source>
</evidence>
<feature type="transmembrane region" description="Helical" evidence="10">
    <location>
        <begin position="416"/>
        <end position="438"/>
    </location>
</feature>
<feature type="transmembrane region" description="Helical" evidence="10">
    <location>
        <begin position="277"/>
        <end position="294"/>
    </location>
</feature>
<keyword evidence="8 10" id="KW-0472">Membrane</keyword>
<evidence type="ECO:0000256" key="1">
    <source>
        <dbReference type="ARBA" id="ARBA00004651"/>
    </source>
</evidence>
<comment type="subcellular location">
    <subcellularLocation>
        <location evidence="1">Cell membrane</location>
        <topology evidence="1">Multi-pass membrane protein</topology>
    </subcellularLocation>
</comment>
<evidence type="ECO:0000256" key="10">
    <source>
        <dbReference type="SAM" id="Phobius"/>
    </source>
</evidence>
<dbReference type="CDD" id="cd13131">
    <property type="entry name" value="MATE_NorM_like"/>
    <property type="match status" value="1"/>
</dbReference>
<reference evidence="11 12" key="1">
    <citation type="submission" date="2018-07" db="EMBL/GenBank/DDBJ databases">
        <title>Freshwater and sediment microbial communities from various areas in North America, analyzing microbe dynamics in response to fracking.</title>
        <authorList>
            <person name="Lamendella R."/>
        </authorList>
    </citation>
    <scope>NUCLEOTIDE SEQUENCE [LARGE SCALE GENOMIC DNA]</scope>
    <source>
        <strain evidence="11 12">160A</strain>
    </source>
</reference>
<organism evidence="11 12">
    <name type="scientific">Marinilabilia salmonicolor</name>
    <dbReference type="NCBI Taxonomy" id="989"/>
    <lineage>
        <taxon>Bacteria</taxon>
        <taxon>Pseudomonadati</taxon>
        <taxon>Bacteroidota</taxon>
        <taxon>Bacteroidia</taxon>
        <taxon>Marinilabiliales</taxon>
        <taxon>Marinilabiliaceae</taxon>
        <taxon>Marinilabilia</taxon>
    </lineage>
</organism>
<dbReference type="AlphaFoldDB" id="A0A368UKR6"/>
<dbReference type="Pfam" id="PF01554">
    <property type="entry name" value="MatE"/>
    <property type="match status" value="2"/>
</dbReference>
<dbReference type="GO" id="GO:0042910">
    <property type="term" value="F:xenobiotic transmembrane transporter activity"/>
    <property type="evidence" value="ECO:0007669"/>
    <property type="project" value="InterPro"/>
</dbReference>
<dbReference type="PIRSF" id="PIRSF006603">
    <property type="entry name" value="DinF"/>
    <property type="match status" value="1"/>
</dbReference>
<dbReference type="InterPro" id="IPR048279">
    <property type="entry name" value="MdtK-like"/>
</dbReference>
<keyword evidence="12" id="KW-1185">Reference proteome</keyword>
<keyword evidence="5 10" id="KW-0812">Transmembrane</keyword>
<evidence type="ECO:0000256" key="7">
    <source>
        <dbReference type="ARBA" id="ARBA00023065"/>
    </source>
</evidence>
<feature type="transmembrane region" description="Helical" evidence="10">
    <location>
        <begin position="444"/>
        <end position="462"/>
    </location>
</feature>
<name>A0A368UKR6_9BACT</name>
<accession>A0A368UKR6</accession>